<dbReference type="SUPFAM" id="SSF56672">
    <property type="entry name" value="DNA/RNA polymerases"/>
    <property type="match status" value="1"/>
</dbReference>
<dbReference type="EMBL" id="JACGWM010000966">
    <property type="protein sequence ID" value="KAL0295697.1"/>
    <property type="molecule type" value="Genomic_DNA"/>
</dbReference>
<organism evidence="3">
    <name type="scientific">Sesamum calycinum</name>
    <dbReference type="NCBI Taxonomy" id="2727403"/>
    <lineage>
        <taxon>Eukaryota</taxon>
        <taxon>Viridiplantae</taxon>
        <taxon>Streptophyta</taxon>
        <taxon>Embryophyta</taxon>
        <taxon>Tracheophyta</taxon>
        <taxon>Spermatophyta</taxon>
        <taxon>Magnoliopsida</taxon>
        <taxon>eudicotyledons</taxon>
        <taxon>Gunneridae</taxon>
        <taxon>Pentapetalae</taxon>
        <taxon>asterids</taxon>
        <taxon>lamiids</taxon>
        <taxon>Lamiales</taxon>
        <taxon>Pedaliaceae</taxon>
        <taxon>Sesamum</taxon>
    </lineage>
</organism>
<evidence type="ECO:0000313" key="3">
    <source>
        <dbReference type="EMBL" id="KAL0315089.1"/>
    </source>
</evidence>
<dbReference type="PANTHER" id="PTHR37984:SF5">
    <property type="entry name" value="PROTEIN NYNRIN-LIKE"/>
    <property type="match status" value="1"/>
</dbReference>
<dbReference type="InterPro" id="IPR043502">
    <property type="entry name" value="DNA/RNA_pol_sf"/>
</dbReference>
<dbReference type="InterPro" id="IPR050951">
    <property type="entry name" value="Retrovirus_Pol_polyprotein"/>
</dbReference>
<dbReference type="FunFam" id="3.30.70.270:FF:000045">
    <property type="entry name" value="Transposon Tf2-7 polyprotein"/>
    <property type="match status" value="1"/>
</dbReference>
<evidence type="ECO:0000313" key="2">
    <source>
        <dbReference type="EMBL" id="KAL0295697.1"/>
    </source>
</evidence>
<dbReference type="InterPro" id="IPR043128">
    <property type="entry name" value="Rev_trsase/Diguanyl_cyclase"/>
</dbReference>
<protein>
    <submittedName>
        <fullName evidence="3">Transposon Ty3-G Gag-Pol polyprotein</fullName>
    </submittedName>
</protein>
<dbReference type="EMBL" id="JACGWM010001152">
    <property type="protein sequence ID" value="KAL0294749.1"/>
    <property type="molecule type" value="Genomic_DNA"/>
</dbReference>
<comment type="caution">
    <text evidence="3">The sequence shown here is derived from an EMBL/GenBank/DDBJ whole genome shotgun (WGS) entry which is preliminary data.</text>
</comment>
<accession>A0AAW2L789</accession>
<dbReference type="EMBL" id="JACGWM010000093">
    <property type="protein sequence ID" value="KAL0315089.1"/>
    <property type="molecule type" value="Genomic_DNA"/>
</dbReference>
<dbReference type="AlphaFoldDB" id="A0AAW2L789"/>
<gene>
    <name evidence="3" type="ORF">Scaly_2890500</name>
    <name evidence="2" type="ORF">Scaly_3092600</name>
    <name evidence="1" type="ORF">Scaly_3116600</name>
</gene>
<proteinExistence type="predicted"/>
<reference evidence="3" key="1">
    <citation type="submission" date="2020-06" db="EMBL/GenBank/DDBJ databases">
        <authorList>
            <person name="Li T."/>
            <person name="Hu X."/>
            <person name="Zhang T."/>
            <person name="Song X."/>
            <person name="Zhang H."/>
            <person name="Dai N."/>
            <person name="Sheng W."/>
            <person name="Hou X."/>
            <person name="Wei L."/>
        </authorList>
    </citation>
    <scope>NUCLEOTIDE SEQUENCE</scope>
    <source>
        <strain evidence="3">KEN8</strain>
        <tissue evidence="3">Leaf</tissue>
    </source>
</reference>
<reference evidence="3" key="2">
    <citation type="journal article" date="2024" name="Plant">
        <title>Genomic evolution and insights into agronomic trait innovations of Sesamum species.</title>
        <authorList>
            <person name="Miao H."/>
            <person name="Wang L."/>
            <person name="Qu L."/>
            <person name="Liu H."/>
            <person name="Sun Y."/>
            <person name="Le M."/>
            <person name="Wang Q."/>
            <person name="Wei S."/>
            <person name="Zheng Y."/>
            <person name="Lin W."/>
            <person name="Duan Y."/>
            <person name="Cao H."/>
            <person name="Xiong S."/>
            <person name="Wang X."/>
            <person name="Wei L."/>
            <person name="Li C."/>
            <person name="Ma Q."/>
            <person name="Ju M."/>
            <person name="Zhao R."/>
            <person name="Li G."/>
            <person name="Mu C."/>
            <person name="Tian Q."/>
            <person name="Mei H."/>
            <person name="Zhang T."/>
            <person name="Gao T."/>
            <person name="Zhang H."/>
        </authorList>
    </citation>
    <scope>NUCLEOTIDE SEQUENCE</scope>
    <source>
        <strain evidence="3">KEN8</strain>
    </source>
</reference>
<sequence>MALEHSKLKKRNDLADSFMKEYKSNQDMVPTRSQLESMEMKRNETFSGKPLDHEFSQNITGGCWDTTPNSARIVKPHRVVHRAVPKPEPGKSRSLQQGATKRVSALYPAPPNPLCKEWRTSSQGTCAVKQQGQMDDSFNLNSLKTLRINFNKLRENQLYLKREKCAFAQQRIKFWGHIIEHGHIRMDLGKVKAIQEWKTPKNVTEFRSFLGLANYYRRFLEGFSRRATPLTALLKKGRDWNWSKECQVAFDDLKQAMISDPEQTCSSGCNEALCFEKGMPQIFAAFRPSLIGHSINPQSIYQSLDCA</sequence>
<dbReference type="Gene3D" id="3.30.70.270">
    <property type="match status" value="2"/>
</dbReference>
<dbReference type="PANTHER" id="PTHR37984">
    <property type="entry name" value="PROTEIN CBG26694"/>
    <property type="match status" value="1"/>
</dbReference>
<evidence type="ECO:0000313" key="1">
    <source>
        <dbReference type="EMBL" id="KAL0294749.1"/>
    </source>
</evidence>
<name>A0AAW2L789_9LAMI</name>